<sequence>MNTENLKSTLRTWETGRKLFLEFFDNYSLDQLNKVPDGFNNNLIWNIGHVIVAQQALIYLQSGLDGYLPSQLYKLYKPGTKPAKPVTQEEANELKKLLIDLVNKTTDDLDQGLFKTYKERMTGTGFYLSSLEDAFEFNNYHEGLHLGYMKSIEKFV</sequence>
<keyword evidence="3" id="KW-1185">Reference proteome</keyword>
<protein>
    <submittedName>
        <fullName evidence="2">DinB superfamily protein</fullName>
    </submittedName>
</protein>
<dbReference type="SUPFAM" id="SSF109854">
    <property type="entry name" value="DinB/YfiT-like putative metalloenzymes"/>
    <property type="match status" value="1"/>
</dbReference>
<proteinExistence type="predicted"/>
<dbReference type="InterPro" id="IPR024775">
    <property type="entry name" value="DinB-like"/>
</dbReference>
<dbReference type="Proteomes" id="UP000317557">
    <property type="component" value="Unassembled WGS sequence"/>
</dbReference>
<dbReference type="Gene3D" id="1.20.120.450">
    <property type="entry name" value="dinb family like domain"/>
    <property type="match status" value="1"/>
</dbReference>
<name>A0A521DRH9_9BACT</name>
<accession>A0A521DRH9</accession>
<feature type="domain" description="DinB-like" evidence="1">
    <location>
        <begin position="13"/>
        <end position="149"/>
    </location>
</feature>
<reference evidence="2 3" key="1">
    <citation type="submission" date="2017-05" db="EMBL/GenBank/DDBJ databases">
        <authorList>
            <person name="Varghese N."/>
            <person name="Submissions S."/>
        </authorList>
    </citation>
    <scope>NUCLEOTIDE SEQUENCE [LARGE SCALE GENOMIC DNA]</scope>
    <source>
        <strain evidence="2 3">DSM 21985</strain>
    </source>
</reference>
<organism evidence="2 3">
    <name type="scientific">Gracilimonas mengyeensis</name>
    <dbReference type="NCBI Taxonomy" id="1302730"/>
    <lineage>
        <taxon>Bacteria</taxon>
        <taxon>Pseudomonadati</taxon>
        <taxon>Balneolota</taxon>
        <taxon>Balneolia</taxon>
        <taxon>Balneolales</taxon>
        <taxon>Balneolaceae</taxon>
        <taxon>Gracilimonas</taxon>
    </lineage>
</organism>
<dbReference type="RefSeq" id="WP_221930307.1">
    <property type="nucleotide sequence ID" value="NZ_FXTP01000009.1"/>
</dbReference>
<evidence type="ECO:0000313" key="2">
    <source>
        <dbReference type="EMBL" id="SMO74307.1"/>
    </source>
</evidence>
<dbReference type="Pfam" id="PF12867">
    <property type="entry name" value="DinB_2"/>
    <property type="match status" value="1"/>
</dbReference>
<evidence type="ECO:0000313" key="3">
    <source>
        <dbReference type="Proteomes" id="UP000317557"/>
    </source>
</evidence>
<gene>
    <name evidence="2" type="ORF">SAMN06265219_10958</name>
</gene>
<dbReference type="EMBL" id="FXTP01000009">
    <property type="protein sequence ID" value="SMO74307.1"/>
    <property type="molecule type" value="Genomic_DNA"/>
</dbReference>
<dbReference type="InterPro" id="IPR034660">
    <property type="entry name" value="DinB/YfiT-like"/>
</dbReference>
<evidence type="ECO:0000259" key="1">
    <source>
        <dbReference type="Pfam" id="PF12867"/>
    </source>
</evidence>
<dbReference type="AlphaFoldDB" id="A0A521DRH9"/>